<dbReference type="InterPro" id="IPR013320">
    <property type="entry name" value="ConA-like_dom_sf"/>
</dbReference>
<dbReference type="PANTHER" id="PTHR42800:SF1">
    <property type="entry name" value="EXOINULINASE INUD (AFU_ORTHOLOGUE AFUA_5G00480)"/>
    <property type="match status" value="1"/>
</dbReference>
<protein>
    <recommendedName>
        <fullName evidence="9">Glycoside hydrolase family 32 protein</fullName>
    </recommendedName>
</protein>
<dbReference type="Proteomes" id="UP000637643">
    <property type="component" value="Unassembled WGS sequence"/>
</dbReference>
<dbReference type="AlphaFoldDB" id="A0A917FRB4"/>
<name>A0A917FRB4_9BACL</name>
<dbReference type="GO" id="GO:0004575">
    <property type="term" value="F:sucrose alpha-glucosidase activity"/>
    <property type="evidence" value="ECO:0007669"/>
    <property type="project" value="TreeGrafter"/>
</dbReference>
<evidence type="ECO:0000313" key="7">
    <source>
        <dbReference type="EMBL" id="GGF99170.1"/>
    </source>
</evidence>
<dbReference type="EMBL" id="BMKR01000028">
    <property type="protein sequence ID" value="GGF99170.1"/>
    <property type="molecule type" value="Genomic_DNA"/>
</dbReference>
<accession>A0A917FRB4</accession>
<gene>
    <name evidence="7" type="ORF">GCM10010912_49920</name>
</gene>
<dbReference type="GO" id="GO:0005987">
    <property type="term" value="P:sucrose catabolic process"/>
    <property type="evidence" value="ECO:0007669"/>
    <property type="project" value="TreeGrafter"/>
</dbReference>
<evidence type="ECO:0000256" key="1">
    <source>
        <dbReference type="ARBA" id="ARBA00009902"/>
    </source>
</evidence>
<dbReference type="GO" id="GO:0005737">
    <property type="term" value="C:cytoplasm"/>
    <property type="evidence" value="ECO:0007669"/>
    <property type="project" value="TreeGrafter"/>
</dbReference>
<evidence type="ECO:0000259" key="5">
    <source>
        <dbReference type="Pfam" id="PF00251"/>
    </source>
</evidence>
<organism evidence="7 8">
    <name type="scientific">Paenibacillus albidus</name>
    <dbReference type="NCBI Taxonomy" id="2041023"/>
    <lineage>
        <taxon>Bacteria</taxon>
        <taxon>Bacillati</taxon>
        <taxon>Bacillota</taxon>
        <taxon>Bacilli</taxon>
        <taxon>Bacillales</taxon>
        <taxon>Paenibacillaceae</taxon>
        <taxon>Paenibacillus</taxon>
    </lineage>
</organism>
<dbReference type="InterPro" id="IPR018053">
    <property type="entry name" value="Glyco_hydro_32_AS"/>
</dbReference>
<dbReference type="SUPFAM" id="SSF49899">
    <property type="entry name" value="Concanavalin A-like lectins/glucanases"/>
    <property type="match status" value="1"/>
</dbReference>
<dbReference type="Gene3D" id="2.115.10.20">
    <property type="entry name" value="Glycosyl hydrolase domain, family 43"/>
    <property type="match status" value="1"/>
</dbReference>
<keyword evidence="8" id="KW-1185">Reference proteome</keyword>
<evidence type="ECO:0000256" key="4">
    <source>
        <dbReference type="RuleBase" id="RU362110"/>
    </source>
</evidence>
<keyword evidence="3 4" id="KW-0326">Glycosidase</keyword>
<dbReference type="PANTHER" id="PTHR42800">
    <property type="entry name" value="EXOINULINASE INUD (AFU_ORTHOLOGUE AFUA_5G00480)"/>
    <property type="match status" value="1"/>
</dbReference>
<evidence type="ECO:0000259" key="6">
    <source>
        <dbReference type="Pfam" id="PF08244"/>
    </source>
</evidence>
<comment type="similarity">
    <text evidence="1 4">Belongs to the glycosyl hydrolase 32 family.</text>
</comment>
<evidence type="ECO:0000256" key="3">
    <source>
        <dbReference type="ARBA" id="ARBA00023295"/>
    </source>
</evidence>
<evidence type="ECO:0000256" key="2">
    <source>
        <dbReference type="ARBA" id="ARBA00022801"/>
    </source>
</evidence>
<reference evidence="7" key="2">
    <citation type="submission" date="2020-09" db="EMBL/GenBank/DDBJ databases">
        <authorList>
            <person name="Sun Q."/>
            <person name="Zhou Y."/>
        </authorList>
    </citation>
    <scope>NUCLEOTIDE SEQUENCE</scope>
    <source>
        <strain evidence="7">CGMCC 1.16134</strain>
    </source>
</reference>
<feature type="domain" description="Glycosyl hydrolase family 32 N-terminal" evidence="5">
    <location>
        <begin position="17"/>
        <end position="333"/>
    </location>
</feature>
<dbReference type="InterPro" id="IPR023296">
    <property type="entry name" value="Glyco_hydro_beta-prop_sf"/>
</dbReference>
<dbReference type="Pfam" id="PF00251">
    <property type="entry name" value="Glyco_hydro_32N"/>
    <property type="match status" value="1"/>
</dbReference>
<proteinExistence type="inferred from homology"/>
<dbReference type="InterPro" id="IPR001362">
    <property type="entry name" value="Glyco_hydro_32"/>
</dbReference>
<dbReference type="CDD" id="cd18622">
    <property type="entry name" value="GH32_Inu-like"/>
    <property type="match status" value="1"/>
</dbReference>
<dbReference type="InterPro" id="IPR013148">
    <property type="entry name" value="Glyco_hydro_32_N"/>
</dbReference>
<evidence type="ECO:0008006" key="9">
    <source>
        <dbReference type="Google" id="ProtNLM"/>
    </source>
</evidence>
<reference evidence="7" key="1">
    <citation type="journal article" date="2014" name="Int. J. Syst. Evol. Microbiol.">
        <title>Complete genome sequence of Corynebacterium casei LMG S-19264T (=DSM 44701T), isolated from a smear-ripened cheese.</title>
        <authorList>
            <consortium name="US DOE Joint Genome Institute (JGI-PGF)"/>
            <person name="Walter F."/>
            <person name="Albersmeier A."/>
            <person name="Kalinowski J."/>
            <person name="Ruckert C."/>
        </authorList>
    </citation>
    <scope>NUCLEOTIDE SEQUENCE</scope>
    <source>
        <strain evidence="7">CGMCC 1.16134</strain>
    </source>
</reference>
<keyword evidence="2 4" id="KW-0378">Hydrolase</keyword>
<dbReference type="Gene3D" id="2.60.120.560">
    <property type="entry name" value="Exo-inulinase, domain 1"/>
    <property type="match status" value="1"/>
</dbReference>
<dbReference type="SUPFAM" id="SSF75005">
    <property type="entry name" value="Arabinanase/levansucrase/invertase"/>
    <property type="match status" value="1"/>
</dbReference>
<dbReference type="SMART" id="SM00640">
    <property type="entry name" value="Glyco_32"/>
    <property type="match status" value="1"/>
</dbReference>
<sequence length="503" mass="57494">MLNVKKSYTEQFRPQFHLTPPAQWMNDPNGLVLYEGEYHFFYQHHPHSNVWGPMHWGHAVSRDLMHWEHLPVALEPDEHGHIFSGCCVVDWNDSTGLFEGSHGLVALFTHADQHPETGQPRQRQSLAYSRDKGRSWSKYKGNPVLEESGLIDFRDPKVFWHQETDRWIMLLAAGDHIRFYQSENLQEWEYSGEFGSRDGSHDGVWECPDLFELPVEMSGGISKWVLIVSIGDHPSYPEGSRTQYFVGHFDGRSFVNEDSANSIRWLDHGRDNYAGVTWSNSPDEDGRRLFIGWMSNWKYANLTPTESWRGAMTLPRSLSLREQDGDIILIQTPVREATGLRKQTKELRGITLAPHTPFRTEVQDDLLEIEAEFEAGSSSEIIIKLQYSEPNETLIGYNSREQWLYIDRSASGLTSFHEAFACRHGARLRPSQGRVKLHLFLDRSSIELFADDGSVVLTDLIFPEGTVRSIEFSTDSGEAVLTSLCIHSLDSIYALEETSYAGK</sequence>
<evidence type="ECO:0000313" key="8">
    <source>
        <dbReference type="Proteomes" id="UP000637643"/>
    </source>
</evidence>
<dbReference type="InterPro" id="IPR013189">
    <property type="entry name" value="Glyco_hydro_32_C"/>
</dbReference>
<feature type="domain" description="Glycosyl hydrolase family 32 C-terminal" evidence="6">
    <location>
        <begin position="340"/>
        <end position="487"/>
    </location>
</feature>
<comment type="caution">
    <text evidence="7">The sequence shown here is derived from an EMBL/GenBank/DDBJ whole genome shotgun (WGS) entry which is preliminary data.</text>
</comment>
<dbReference type="PROSITE" id="PS00609">
    <property type="entry name" value="GLYCOSYL_HYDROL_F32"/>
    <property type="match status" value="1"/>
</dbReference>
<dbReference type="Pfam" id="PF08244">
    <property type="entry name" value="Glyco_hydro_32C"/>
    <property type="match status" value="1"/>
</dbReference>